<dbReference type="EMBL" id="KI912115">
    <property type="protein sequence ID" value="ETS78279.1"/>
    <property type="molecule type" value="Genomic_DNA"/>
</dbReference>
<dbReference type="HOGENOM" id="CLU_033910_2_0_1"/>
<dbReference type="Proteomes" id="UP000030651">
    <property type="component" value="Unassembled WGS sequence"/>
</dbReference>
<evidence type="ECO:0000256" key="1">
    <source>
        <dbReference type="SAM" id="MobiDB-lite"/>
    </source>
</evidence>
<feature type="region of interest" description="Disordered" evidence="1">
    <location>
        <begin position="113"/>
        <end position="132"/>
    </location>
</feature>
<dbReference type="STRING" id="1229662.W3WWW8"/>
<dbReference type="eggNOG" id="ENOG502SHBR">
    <property type="taxonomic scope" value="Eukaryota"/>
</dbReference>
<keyword evidence="3" id="KW-1185">Reference proteome</keyword>
<reference evidence="3" key="1">
    <citation type="journal article" date="2015" name="BMC Genomics">
        <title>Genomic and transcriptomic analysis of the endophytic fungus Pestalotiopsis fici reveals its lifestyle and high potential for synthesis of natural products.</title>
        <authorList>
            <person name="Wang X."/>
            <person name="Zhang X."/>
            <person name="Liu L."/>
            <person name="Xiang M."/>
            <person name="Wang W."/>
            <person name="Sun X."/>
            <person name="Che Y."/>
            <person name="Guo L."/>
            <person name="Liu G."/>
            <person name="Guo L."/>
            <person name="Wang C."/>
            <person name="Yin W.B."/>
            <person name="Stadler M."/>
            <person name="Zhang X."/>
            <person name="Liu X."/>
        </authorList>
    </citation>
    <scope>NUCLEOTIDE SEQUENCE [LARGE SCALE GENOMIC DNA]</scope>
    <source>
        <strain evidence="3">W106-1 / CGMCC3.15140</strain>
    </source>
</reference>
<dbReference type="AlphaFoldDB" id="W3WWW8"/>
<feature type="compositionally biased region" description="Acidic residues" evidence="1">
    <location>
        <begin position="366"/>
        <end position="394"/>
    </location>
</feature>
<feature type="compositionally biased region" description="Acidic residues" evidence="1">
    <location>
        <begin position="113"/>
        <end position="125"/>
    </location>
</feature>
<proteinExistence type="predicted"/>
<dbReference type="OrthoDB" id="5324651at2759"/>
<protein>
    <submittedName>
        <fullName evidence="2">Uncharacterized protein</fullName>
    </submittedName>
</protein>
<dbReference type="GeneID" id="19275354"/>
<feature type="region of interest" description="Disordered" evidence="1">
    <location>
        <begin position="359"/>
        <end position="407"/>
    </location>
</feature>
<evidence type="ECO:0000313" key="2">
    <source>
        <dbReference type="EMBL" id="ETS78279.1"/>
    </source>
</evidence>
<dbReference type="RefSeq" id="XP_007837113.1">
    <property type="nucleotide sequence ID" value="XM_007838922.1"/>
</dbReference>
<dbReference type="KEGG" id="pfy:PFICI_10341"/>
<name>W3WWW8_PESFW</name>
<organism evidence="2 3">
    <name type="scientific">Pestalotiopsis fici (strain W106-1 / CGMCC3.15140)</name>
    <dbReference type="NCBI Taxonomy" id="1229662"/>
    <lineage>
        <taxon>Eukaryota</taxon>
        <taxon>Fungi</taxon>
        <taxon>Dikarya</taxon>
        <taxon>Ascomycota</taxon>
        <taxon>Pezizomycotina</taxon>
        <taxon>Sordariomycetes</taxon>
        <taxon>Xylariomycetidae</taxon>
        <taxon>Amphisphaeriales</taxon>
        <taxon>Sporocadaceae</taxon>
        <taxon>Pestalotiopsis</taxon>
    </lineage>
</organism>
<dbReference type="InParanoid" id="W3WWW8"/>
<dbReference type="OMA" id="QACFDFA"/>
<evidence type="ECO:0000313" key="3">
    <source>
        <dbReference type="Proteomes" id="UP000030651"/>
    </source>
</evidence>
<accession>W3WWW8</accession>
<gene>
    <name evidence="2" type="ORF">PFICI_10341</name>
</gene>
<sequence>MASRKKRQRVYLACRAIFSGPKSQIRKNKIVRKEIQDHEHALGSLSDMDVDEIVEIARGLLERQIFEFDLKARLEFPALFQSSRERDALREASELEAEQSVADLLEYVTDGEDNDDVWPAEAEPEEMPRPEEDTVAEVMEVVEEVFESTQRPALTTVPSLHPVRLPYKAQHVLLSEVQVLLEECFYDFARKWLPSLLEEKQCDCAIAIELTVWSHLLRRYAGKIPLEALDIRGDSQLDSTLKAVHKIRHSAVHRLRLTGSDVRDLVIQGAAAATMLRDLQRAAVLQELAAELGHKITSMELVKNDAEKTAVAQLQDIARRRAALDREEEAAIAEMLRRDADGTKSIGILVEESVGKILRAPRGYSEEEEDEEGDGSEEDGDEAYADAEESEDTFVEPTRAVNAGVEE</sequence>